<organism evidence="1 2">
    <name type="scientific">Hibiscus sabdariffa</name>
    <name type="common">roselle</name>
    <dbReference type="NCBI Taxonomy" id="183260"/>
    <lineage>
        <taxon>Eukaryota</taxon>
        <taxon>Viridiplantae</taxon>
        <taxon>Streptophyta</taxon>
        <taxon>Embryophyta</taxon>
        <taxon>Tracheophyta</taxon>
        <taxon>Spermatophyta</taxon>
        <taxon>Magnoliopsida</taxon>
        <taxon>eudicotyledons</taxon>
        <taxon>Gunneridae</taxon>
        <taxon>Pentapetalae</taxon>
        <taxon>rosids</taxon>
        <taxon>malvids</taxon>
        <taxon>Malvales</taxon>
        <taxon>Malvaceae</taxon>
        <taxon>Malvoideae</taxon>
        <taxon>Hibiscus</taxon>
    </lineage>
</organism>
<gene>
    <name evidence="1" type="ORF">V6N11_042827</name>
</gene>
<evidence type="ECO:0000313" key="2">
    <source>
        <dbReference type="Proteomes" id="UP001396334"/>
    </source>
</evidence>
<protein>
    <submittedName>
        <fullName evidence="1">Uncharacterized protein</fullName>
    </submittedName>
</protein>
<proteinExistence type="predicted"/>
<name>A0ABR2QY74_9ROSI</name>
<evidence type="ECO:0000313" key="1">
    <source>
        <dbReference type="EMBL" id="KAK9005392.1"/>
    </source>
</evidence>
<keyword evidence="2" id="KW-1185">Reference proteome</keyword>
<accession>A0ABR2QY74</accession>
<reference evidence="1 2" key="1">
    <citation type="journal article" date="2024" name="G3 (Bethesda)">
        <title>Genome assembly of Hibiscus sabdariffa L. provides insights into metabolisms of medicinal natural products.</title>
        <authorList>
            <person name="Kim T."/>
        </authorList>
    </citation>
    <scope>NUCLEOTIDE SEQUENCE [LARGE SCALE GENOMIC DNA]</scope>
    <source>
        <strain evidence="1">TK-2024</strain>
        <tissue evidence="1">Old leaves</tissue>
    </source>
</reference>
<comment type="caution">
    <text evidence="1">The sequence shown here is derived from an EMBL/GenBank/DDBJ whole genome shotgun (WGS) entry which is preliminary data.</text>
</comment>
<sequence length="127" mass="14160">MSEKLSLLSCFSFQALGPWHGSFSHGSPTPPASLAGLQNYLRSCSEVISVVWLFPVERSRRSSRAFEVVKVVGWKRVYVGRRIVLRSGKFCLGAVTEKGFQPSLYEAYENDLVSTTTSKAELLQDQL</sequence>
<dbReference type="Proteomes" id="UP001396334">
    <property type="component" value="Unassembled WGS sequence"/>
</dbReference>
<dbReference type="EMBL" id="JBBPBN010000030">
    <property type="protein sequence ID" value="KAK9005392.1"/>
    <property type="molecule type" value="Genomic_DNA"/>
</dbReference>